<comment type="caution">
    <text evidence="3">The sequence shown here is derived from an EMBL/GenBank/DDBJ whole genome shotgun (WGS) entry which is preliminary data.</text>
</comment>
<name>A0ABN9UTI0_9DINO</name>
<dbReference type="InterPro" id="IPR000477">
    <property type="entry name" value="RT_dom"/>
</dbReference>
<evidence type="ECO:0000256" key="1">
    <source>
        <dbReference type="SAM" id="MobiDB-lite"/>
    </source>
</evidence>
<dbReference type="Proteomes" id="UP001189429">
    <property type="component" value="Unassembled WGS sequence"/>
</dbReference>
<dbReference type="SUPFAM" id="SSF56672">
    <property type="entry name" value="DNA/RNA polymerases"/>
    <property type="match status" value="1"/>
</dbReference>
<dbReference type="EMBL" id="CAUYUJ010016256">
    <property type="protein sequence ID" value="CAK0863374.1"/>
    <property type="molecule type" value="Genomic_DNA"/>
</dbReference>
<proteinExistence type="predicted"/>
<organism evidence="3 4">
    <name type="scientific">Prorocentrum cordatum</name>
    <dbReference type="NCBI Taxonomy" id="2364126"/>
    <lineage>
        <taxon>Eukaryota</taxon>
        <taxon>Sar</taxon>
        <taxon>Alveolata</taxon>
        <taxon>Dinophyceae</taxon>
        <taxon>Prorocentrales</taxon>
        <taxon>Prorocentraceae</taxon>
        <taxon>Prorocentrum</taxon>
    </lineage>
</organism>
<sequence length="941" mass="100687">MPQAAGRAAEGQIRETERVWRVSVLPSRGGANAKRSARRVRVEAGALQVCSTARVHHPKYYHVSCLGRVLGRAAQVEELTTLPATLQEEVAPWLEAPPAGPPPADAGMGGPAKQDADESNMHLPDIEVIPSAVVLPEPGILHRMSWWSAAGASAMGEARASIDSLLANLASTLDGVPNSLALAISEAREAVSTYILQATSEAEALGGWRCLLCVDRMLFGGLHAGRGSVADTTVTAKVSERLQDFWAGRWQTLLCDTAITSRDGGALDMKDRPVHRVRSLLMKGELGRAAAAAWGAAAMRTPAETAEAFVQQGPQEPDGHDVNGPADAESAHQLRRDVEECLRGHWRKVPQGAGAGPQGDAFKHWQPLAHAAGRGEATARVLATLAGGDAPMEALTLALAGRLLGLAKKDDGARVLACGSVPRRLVGRAVCKARRAAIADAVGDCQYGVGQSSGTEALHKTLRAKAEQFPDHADVSLDMAHAFRCVRRRSVFRALRARCPDMEPLARQWYDRPTTHVASGGGNAAKLVQQLHGLDQGCPLSPALFAIAVALALEGLRDFARQRSADSWVYAYLDDVYLVVPRLHLRSVLAEARRLFSELGLHLREPKTRLWFPAGPPADLPADLAQYVVRELPCLGRRVSFVRPRPREQRDEEDGRDVPAGVEDAEAPGLATERLRTYAGKLFHPLAAGLEAQHVVTLLRCYVNGAVTHCQRARVATAGAWQCYKEAVAAAMSSLLGAPLSDDSKVLLSLPLKLGGAGFQSATLRADGAWVASWAAVEDAVRADQGLPTEAAARAATPRLTAALATARARLGAAGAAAFASTQKELLQPTTRTEHLLGDDNFMVSLQRRLLVADPAEKHRRYPGPGLVAAALETGGRMGHEFRAFLRAKAPTDERRTASLADVRQRLATALQRGVAAMLLGRAGAQSWPWRTSCPAWRRAQ</sequence>
<dbReference type="Pfam" id="PF00078">
    <property type="entry name" value="RVT_1"/>
    <property type="match status" value="1"/>
</dbReference>
<reference evidence="3" key="1">
    <citation type="submission" date="2023-10" db="EMBL/GenBank/DDBJ databases">
        <authorList>
            <person name="Chen Y."/>
            <person name="Shah S."/>
            <person name="Dougan E. K."/>
            <person name="Thang M."/>
            <person name="Chan C."/>
        </authorList>
    </citation>
    <scope>NUCLEOTIDE SEQUENCE [LARGE SCALE GENOMIC DNA]</scope>
</reference>
<accession>A0ABN9UTI0</accession>
<feature type="domain" description="Reverse transcriptase" evidence="2">
    <location>
        <begin position="330"/>
        <end position="629"/>
    </location>
</feature>
<evidence type="ECO:0000313" key="4">
    <source>
        <dbReference type="Proteomes" id="UP001189429"/>
    </source>
</evidence>
<keyword evidence="4" id="KW-1185">Reference proteome</keyword>
<dbReference type="InterPro" id="IPR043502">
    <property type="entry name" value="DNA/RNA_pol_sf"/>
</dbReference>
<evidence type="ECO:0000313" key="3">
    <source>
        <dbReference type="EMBL" id="CAK0863374.1"/>
    </source>
</evidence>
<protein>
    <recommendedName>
        <fullName evidence="2">Reverse transcriptase domain-containing protein</fullName>
    </recommendedName>
</protein>
<gene>
    <name evidence="3" type="ORF">PCOR1329_LOCUS51549</name>
</gene>
<dbReference type="PROSITE" id="PS50878">
    <property type="entry name" value="RT_POL"/>
    <property type="match status" value="1"/>
</dbReference>
<feature type="region of interest" description="Disordered" evidence="1">
    <location>
        <begin position="95"/>
        <end position="118"/>
    </location>
</feature>
<evidence type="ECO:0000259" key="2">
    <source>
        <dbReference type="PROSITE" id="PS50878"/>
    </source>
</evidence>